<evidence type="ECO:0000256" key="1">
    <source>
        <dbReference type="SAM" id="SignalP"/>
    </source>
</evidence>
<organism evidence="3 4">
    <name type="scientific">Canavalia gladiata</name>
    <name type="common">Sword bean</name>
    <name type="synonym">Dolichos gladiatus</name>
    <dbReference type="NCBI Taxonomy" id="3824"/>
    <lineage>
        <taxon>Eukaryota</taxon>
        <taxon>Viridiplantae</taxon>
        <taxon>Streptophyta</taxon>
        <taxon>Embryophyta</taxon>
        <taxon>Tracheophyta</taxon>
        <taxon>Spermatophyta</taxon>
        <taxon>Magnoliopsida</taxon>
        <taxon>eudicotyledons</taxon>
        <taxon>Gunneridae</taxon>
        <taxon>Pentapetalae</taxon>
        <taxon>rosids</taxon>
        <taxon>fabids</taxon>
        <taxon>Fabales</taxon>
        <taxon>Fabaceae</taxon>
        <taxon>Papilionoideae</taxon>
        <taxon>50 kb inversion clade</taxon>
        <taxon>NPAAA clade</taxon>
        <taxon>indigoferoid/millettioid clade</taxon>
        <taxon>Phaseoleae</taxon>
        <taxon>Canavalia</taxon>
    </lineage>
</organism>
<dbReference type="InterPro" id="IPR004873">
    <property type="entry name" value="BURP_dom"/>
</dbReference>
<keyword evidence="1" id="KW-0732">Signal</keyword>
<dbReference type="Proteomes" id="UP001367508">
    <property type="component" value="Unassembled WGS sequence"/>
</dbReference>
<dbReference type="PANTHER" id="PTHR31236:SF32">
    <property type="entry name" value="BURP DOMAIN PROTEIN USPL1-LIKE"/>
    <property type="match status" value="1"/>
</dbReference>
<keyword evidence="4" id="KW-1185">Reference proteome</keyword>
<dbReference type="PANTHER" id="PTHR31236">
    <property type="entry name" value="BURP DOMAIN PROTEIN USPL1-LIKE"/>
    <property type="match status" value="1"/>
</dbReference>
<sequence length="315" mass="35502">MSLNIMFWILFIYLLVILCSYGGQARELDGKENKLLELALEDGLTQVHEMENPNKIGNSDLPKLDTEHKHAHFPTHMDHNIDPSLMVFFTLKDLKVGKRMPIHFPKRDPANSPKLWSREEADSVPFSSNQLPYLLKLFSFSPHSPQAMAMETTLRECESKPIKGEVKFCATSLGSMLDFTRSILGLTSNDLQVFSTLHQTKSSVTFQNYTIMETLMEIPAPKIVACHTMPYPYAVFYCHSQESGNRVYRVSLNGENGDKVEAMVVCHLDTSQWAPSHVSFQVLGITPGSSSVCHFFPADHLIWVPKLRSHGSSSV</sequence>
<evidence type="ECO:0000313" key="4">
    <source>
        <dbReference type="Proteomes" id="UP001367508"/>
    </source>
</evidence>
<name>A0AAN9R2Q4_CANGL</name>
<dbReference type="Pfam" id="PF03181">
    <property type="entry name" value="BURP"/>
    <property type="match status" value="1"/>
</dbReference>
<accession>A0AAN9R2Q4</accession>
<gene>
    <name evidence="3" type="ORF">VNO77_11577</name>
</gene>
<comment type="caution">
    <text evidence="3">The sequence shown here is derived from an EMBL/GenBank/DDBJ whole genome shotgun (WGS) entry which is preliminary data.</text>
</comment>
<proteinExistence type="predicted"/>
<evidence type="ECO:0000313" key="3">
    <source>
        <dbReference type="EMBL" id="KAK7351843.1"/>
    </source>
</evidence>
<dbReference type="SMART" id="SM01045">
    <property type="entry name" value="BURP"/>
    <property type="match status" value="1"/>
</dbReference>
<dbReference type="PROSITE" id="PS51277">
    <property type="entry name" value="BURP"/>
    <property type="match status" value="1"/>
</dbReference>
<protein>
    <recommendedName>
        <fullName evidence="2">BURP domain-containing protein</fullName>
    </recommendedName>
</protein>
<dbReference type="InterPro" id="IPR044816">
    <property type="entry name" value="BURP"/>
</dbReference>
<reference evidence="3 4" key="1">
    <citation type="submission" date="2024-01" db="EMBL/GenBank/DDBJ databases">
        <title>The genomes of 5 underutilized Papilionoideae crops provide insights into root nodulation and disease resistanc.</title>
        <authorList>
            <person name="Jiang F."/>
        </authorList>
    </citation>
    <scope>NUCLEOTIDE SEQUENCE [LARGE SCALE GENOMIC DNA]</scope>
    <source>
        <strain evidence="3">LVBAO_FW01</strain>
        <tissue evidence="3">Leaves</tissue>
    </source>
</reference>
<feature type="domain" description="BURP" evidence="2">
    <location>
        <begin position="88"/>
        <end position="306"/>
    </location>
</feature>
<feature type="chain" id="PRO_5042877945" description="BURP domain-containing protein" evidence="1">
    <location>
        <begin position="26"/>
        <end position="315"/>
    </location>
</feature>
<dbReference type="EMBL" id="JAYMYQ010000002">
    <property type="protein sequence ID" value="KAK7351843.1"/>
    <property type="molecule type" value="Genomic_DNA"/>
</dbReference>
<feature type="signal peptide" evidence="1">
    <location>
        <begin position="1"/>
        <end position="25"/>
    </location>
</feature>
<dbReference type="AlphaFoldDB" id="A0AAN9R2Q4"/>
<evidence type="ECO:0000259" key="2">
    <source>
        <dbReference type="PROSITE" id="PS51277"/>
    </source>
</evidence>